<evidence type="ECO:0000313" key="1">
    <source>
        <dbReference type="EMBL" id="MSD16297.1"/>
    </source>
</evidence>
<dbReference type="SUPFAM" id="SSF52540">
    <property type="entry name" value="P-loop containing nucleoside triphosphate hydrolases"/>
    <property type="match status" value="1"/>
</dbReference>
<keyword evidence="1" id="KW-0547">Nucleotide-binding</keyword>
<organism evidence="1 2">
    <name type="scientific">Eubacterium ramulus</name>
    <dbReference type="NCBI Taxonomy" id="39490"/>
    <lineage>
        <taxon>Bacteria</taxon>
        <taxon>Bacillati</taxon>
        <taxon>Bacillota</taxon>
        <taxon>Clostridia</taxon>
        <taxon>Eubacteriales</taxon>
        <taxon>Eubacteriaceae</taxon>
        <taxon>Eubacterium</taxon>
    </lineage>
</organism>
<dbReference type="Proteomes" id="UP000431304">
    <property type="component" value="Unassembled WGS sequence"/>
</dbReference>
<dbReference type="Gene3D" id="3.40.50.300">
    <property type="entry name" value="P-loop containing nucleotide triphosphate hydrolases"/>
    <property type="match status" value="1"/>
</dbReference>
<protein>
    <submittedName>
        <fullName evidence="1">ATP-binding protein</fullName>
    </submittedName>
</protein>
<dbReference type="InterPro" id="IPR027417">
    <property type="entry name" value="P-loop_NTPase"/>
</dbReference>
<sequence length="343" mass="39451">MQNPFTLTFGKRPMELVERPVQTNEIIEAFTADPINQQMFIITGVRGSGKTVMMTEISHRLRKKEDWVVIELNPATDLLQGMLSKLNSNQVCAGMIKSAKIDLSFFGFGVSIEGAAPITDTETASIAILEKMKKSEKRLLITIDEVTNSEYMHVFASAFQIFVRQDLPVFLLATGLYENIDELQNEKSLTFLYRAPKIQLKPLNKQAIVNKYKSIFEIEVDQATQMADLTKGYPFAFQVLGYLTWNHHGDYNAVRGEYEQYLSEFVYDKIWSELSQKDRMVARGIADVEGGKIKDIREHLHMETNEFNPYRKRLIKKGILSGETRGYVYFTLPLFEEYVMENY</sequence>
<dbReference type="Pfam" id="PF10236">
    <property type="entry name" value="DAP3"/>
    <property type="match status" value="1"/>
</dbReference>
<dbReference type="InterPro" id="IPR019368">
    <property type="entry name" value="Ribosomal_mS29"/>
</dbReference>
<reference evidence="1 2" key="1">
    <citation type="journal article" date="2019" name="Nat. Med.">
        <title>A library of human gut bacterial isolates paired with longitudinal multiomics data enables mechanistic microbiome research.</title>
        <authorList>
            <person name="Poyet M."/>
            <person name="Groussin M."/>
            <person name="Gibbons S.M."/>
            <person name="Avila-Pacheco J."/>
            <person name="Jiang X."/>
            <person name="Kearney S.M."/>
            <person name="Perrotta A.R."/>
            <person name="Berdy B."/>
            <person name="Zhao S."/>
            <person name="Lieberman T.D."/>
            <person name="Swanson P.K."/>
            <person name="Smith M."/>
            <person name="Roesemann S."/>
            <person name="Alexander J.E."/>
            <person name="Rich S.A."/>
            <person name="Livny J."/>
            <person name="Vlamakis H."/>
            <person name="Clish C."/>
            <person name="Bullock K."/>
            <person name="Deik A."/>
            <person name="Scott J."/>
            <person name="Pierce K.A."/>
            <person name="Xavier R.J."/>
            <person name="Alm E.J."/>
        </authorList>
    </citation>
    <scope>NUCLEOTIDE SEQUENCE [LARGE SCALE GENOMIC DNA]</scope>
    <source>
        <strain evidence="1 2">BIOML-A3</strain>
    </source>
</reference>
<proteinExistence type="predicted"/>
<dbReference type="RefSeq" id="WP_154314696.1">
    <property type="nucleotide sequence ID" value="NZ_WKRA01000014.1"/>
</dbReference>
<dbReference type="EMBL" id="WKRA01000014">
    <property type="protein sequence ID" value="MSD16297.1"/>
    <property type="molecule type" value="Genomic_DNA"/>
</dbReference>
<dbReference type="AlphaFoldDB" id="A0A844DXW5"/>
<name>A0A844DXW5_EUBRA</name>
<evidence type="ECO:0000313" key="2">
    <source>
        <dbReference type="Proteomes" id="UP000431304"/>
    </source>
</evidence>
<gene>
    <name evidence="1" type="ORF">GKE72_09515</name>
</gene>
<keyword evidence="1" id="KW-0067">ATP-binding</keyword>
<accession>A0A844DXW5</accession>
<dbReference type="GO" id="GO:0005524">
    <property type="term" value="F:ATP binding"/>
    <property type="evidence" value="ECO:0007669"/>
    <property type="project" value="UniProtKB-KW"/>
</dbReference>
<comment type="caution">
    <text evidence="1">The sequence shown here is derived from an EMBL/GenBank/DDBJ whole genome shotgun (WGS) entry which is preliminary data.</text>
</comment>